<evidence type="ECO:0008006" key="3">
    <source>
        <dbReference type="Google" id="ProtNLM"/>
    </source>
</evidence>
<protein>
    <recommendedName>
        <fullName evidence="3">Nitrogen fixation protein NifH</fullName>
    </recommendedName>
</protein>
<evidence type="ECO:0000313" key="1">
    <source>
        <dbReference type="EMBL" id="MDO8106389.1"/>
    </source>
</evidence>
<sequence length="333" mass="37194">MGGRTAQLDRRTVAWLLDGDDASVRYLTLTSLLGMPPETPEVEAARAAIMTEGTVPRILAAQLDDGHWQARDRFYTDKYRGTVWQLVILAELVADGAEPRVRAACEAILRDSQDRESGAFSMARDKRAGGGLHRQVIPCLTGNMVWSLIRLGMADDPRVRRALDWITTYQRFDDGDDEAPTGWPYQPYEICWGRHTCHMGVVKALKALAAIPPDRRSPAVAQSLADGAEFMLRHHVHKRSHDLTKVAKPGWRRFGFPLMYQTDVLEVLGILTSLGYRDERMVEALDLVADAADADGRWSLASTFNDRFVVPIETKGEPSRWVTLRALQVLSAA</sequence>
<dbReference type="InterPro" id="IPR008930">
    <property type="entry name" value="Terpenoid_cyclase/PrenylTrfase"/>
</dbReference>
<dbReference type="SUPFAM" id="SSF48239">
    <property type="entry name" value="Terpenoid cyclases/Protein prenyltransferases"/>
    <property type="match status" value="2"/>
</dbReference>
<dbReference type="EMBL" id="JAUQYP010000001">
    <property type="protein sequence ID" value="MDO8106389.1"/>
    <property type="molecule type" value="Genomic_DNA"/>
</dbReference>
<accession>A0ABT9D818</accession>
<keyword evidence="2" id="KW-1185">Reference proteome</keyword>
<reference evidence="1 2" key="1">
    <citation type="submission" date="2023-07" db="EMBL/GenBank/DDBJ databases">
        <title>Description of novel actinomycetes strains, isolated from tidal flat sediment.</title>
        <authorList>
            <person name="Lu C."/>
        </authorList>
    </citation>
    <scope>NUCLEOTIDE SEQUENCE [LARGE SCALE GENOMIC DNA]</scope>
    <source>
        <strain evidence="1 2">SYSU T00b441</strain>
    </source>
</reference>
<evidence type="ECO:0000313" key="2">
    <source>
        <dbReference type="Proteomes" id="UP001232536"/>
    </source>
</evidence>
<organism evidence="1 2">
    <name type="scientific">Actinotalea lenta</name>
    <dbReference type="NCBI Taxonomy" id="3064654"/>
    <lineage>
        <taxon>Bacteria</taxon>
        <taxon>Bacillati</taxon>
        <taxon>Actinomycetota</taxon>
        <taxon>Actinomycetes</taxon>
        <taxon>Micrococcales</taxon>
        <taxon>Cellulomonadaceae</taxon>
        <taxon>Actinotalea</taxon>
    </lineage>
</organism>
<name>A0ABT9D818_9CELL</name>
<proteinExistence type="predicted"/>
<dbReference type="Gene3D" id="1.50.10.20">
    <property type="match status" value="1"/>
</dbReference>
<gene>
    <name evidence="1" type="ORF">Q6348_04165</name>
</gene>
<comment type="caution">
    <text evidence="1">The sequence shown here is derived from an EMBL/GenBank/DDBJ whole genome shotgun (WGS) entry which is preliminary data.</text>
</comment>
<dbReference type="Proteomes" id="UP001232536">
    <property type="component" value="Unassembled WGS sequence"/>
</dbReference>
<dbReference type="RefSeq" id="WP_304600061.1">
    <property type="nucleotide sequence ID" value="NZ_JAUQYP010000001.1"/>
</dbReference>